<reference evidence="1" key="2">
    <citation type="journal article" date="2020" name="Nat. Commun.">
        <title>Large-scale genome sequencing of mycorrhizal fungi provides insights into the early evolution of symbiotic traits.</title>
        <authorList>
            <person name="Miyauchi S."/>
            <person name="Kiss E."/>
            <person name="Kuo A."/>
            <person name="Drula E."/>
            <person name="Kohler A."/>
            <person name="Sanchez-Garcia M."/>
            <person name="Morin E."/>
            <person name="Andreopoulos B."/>
            <person name="Barry K.W."/>
            <person name="Bonito G."/>
            <person name="Buee M."/>
            <person name="Carver A."/>
            <person name="Chen C."/>
            <person name="Cichocki N."/>
            <person name="Clum A."/>
            <person name="Culley D."/>
            <person name="Crous P.W."/>
            <person name="Fauchery L."/>
            <person name="Girlanda M."/>
            <person name="Hayes R.D."/>
            <person name="Keri Z."/>
            <person name="LaButti K."/>
            <person name="Lipzen A."/>
            <person name="Lombard V."/>
            <person name="Magnuson J."/>
            <person name="Maillard F."/>
            <person name="Murat C."/>
            <person name="Nolan M."/>
            <person name="Ohm R.A."/>
            <person name="Pangilinan J."/>
            <person name="Pereira M.F."/>
            <person name="Perotto S."/>
            <person name="Peter M."/>
            <person name="Pfister S."/>
            <person name="Riley R."/>
            <person name="Sitrit Y."/>
            <person name="Stielow J.B."/>
            <person name="Szollosi G."/>
            <person name="Zifcakova L."/>
            <person name="Stursova M."/>
            <person name="Spatafora J.W."/>
            <person name="Tedersoo L."/>
            <person name="Vaario L.M."/>
            <person name="Yamada A."/>
            <person name="Yan M."/>
            <person name="Wang P."/>
            <person name="Xu J."/>
            <person name="Bruns T."/>
            <person name="Baldrian P."/>
            <person name="Vilgalys R."/>
            <person name="Dunand C."/>
            <person name="Henrissat B."/>
            <person name="Grigoriev I.V."/>
            <person name="Hibbett D."/>
            <person name="Nagy L.G."/>
            <person name="Martin F.M."/>
        </authorList>
    </citation>
    <scope>NUCLEOTIDE SEQUENCE</scope>
    <source>
        <strain evidence="1">P2</strain>
    </source>
</reference>
<evidence type="ECO:0000313" key="2">
    <source>
        <dbReference type="Proteomes" id="UP000886501"/>
    </source>
</evidence>
<gene>
    <name evidence="1" type="ORF">BDM02DRAFT_3090689</name>
</gene>
<sequence>MAAPSSPPLPRSSMPPSSAPTPIDTNSPSASTPRRRQPPTTTTGALDLGDDDEEAHVDDGSAARRRKRVKGQIVTDVPMVKDAVGESVAESFETFLKTFTEDIDLAPTPGSDAFFDPPDKDLIYIEQIHTMREYQLTTLYVDYGHILSKDDVLADAIQKQYYRFLPYLRRAVYNLVAEYEPTYLKVNPTVAATDSSNLQNRDFSVAFYHLPLVSGIRDLRADRIGTLMSISGTVTRTSEVRPELLYGSFTCEACKGIVNEVEQQFKYTEPSLCPNPTCGNRVGWQLQIDTSKFTDWQKVRIQENPSEIPTGSMPRSLDVILRGELVERAKAGDKCVFTGTFIVVPDVSQLNMPGGNKAELMREANKAGANGPTAVGGGGVTGLKGLGVRDLQYKTAFLACMVHDADSRGGTNVRGEEEDGEDDAQAFARSLTEPELEELRQMVHSDHIYSRLVESIAPTVYGHDIVKKGLLLQLMGGVHKQTPEGMHLRGDINICIVGDPSTSKSQFLKYICSFLPRAVYTSGKASSAAGLTAAVVKDEETGDFTIEAGALMLADNGICAIDEFDKMDISDQVAIHEAMEQQTISIAKAGIHATLNARTSILAAANPIGGRYDRKKTLRANVAMTAPIMSRFDLFFVVLDECDQKTDLSIAQHIVNVHRFQDEAIAPEFSTEALQRYIRYARTFNPRLTPEAADVLVEKYRILRQDDATGAGRNSYRITVRQLESMIRLSEAIARANCTAEITPEFVREAYALLRQSIIHVEQDDIDFDEDESKNPDGGAGARDESSQDVETSGADMDTTDPSFSESASITNAATAGSSGGALTSSPREGHADLAPPVQPKRRMVITHDKFVQLQSLIVLHLSQVEQATGRGVDREELIDWYLEFKENELQDVEALEYERELITKMLRKLVKDNYLIEVRGDVQESLPPPSLDESGAQSLETNDGNARVYYMVHPSVDTEGSSSTI</sequence>
<dbReference type="Proteomes" id="UP000886501">
    <property type="component" value="Unassembled WGS sequence"/>
</dbReference>
<organism evidence="1 2">
    <name type="scientific">Thelephora ganbajun</name>
    <name type="common">Ganba fungus</name>
    <dbReference type="NCBI Taxonomy" id="370292"/>
    <lineage>
        <taxon>Eukaryota</taxon>
        <taxon>Fungi</taxon>
        <taxon>Dikarya</taxon>
        <taxon>Basidiomycota</taxon>
        <taxon>Agaricomycotina</taxon>
        <taxon>Agaricomycetes</taxon>
        <taxon>Thelephorales</taxon>
        <taxon>Thelephoraceae</taxon>
        <taxon>Thelephora</taxon>
    </lineage>
</organism>
<reference evidence="1" key="1">
    <citation type="submission" date="2019-10" db="EMBL/GenBank/DDBJ databases">
        <authorList>
            <consortium name="DOE Joint Genome Institute"/>
            <person name="Kuo A."/>
            <person name="Miyauchi S."/>
            <person name="Kiss E."/>
            <person name="Drula E."/>
            <person name="Kohler A."/>
            <person name="Sanchez-Garcia M."/>
            <person name="Andreopoulos B."/>
            <person name="Barry K.W."/>
            <person name="Bonito G."/>
            <person name="Buee M."/>
            <person name="Carver A."/>
            <person name="Chen C."/>
            <person name="Cichocki N."/>
            <person name="Clum A."/>
            <person name="Culley D."/>
            <person name="Crous P.W."/>
            <person name="Fauchery L."/>
            <person name="Girlanda M."/>
            <person name="Hayes R."/>
            <person name="Keri Z."/>
            <person name="Labutti K."/>
            <person name="Lipzen A."/>
            <person name="Lombard V."/>
            <person name="Magnuson J."/>
            <person name="Maillard F."/>
            <person name="Morin E."/>
            <person name="Murat C."/>
            <person name="Nolan M."/>
            <person name="Ohm R."/>
            <person name="Pangilinan J."/>
            <person name="Pereira M."/>
            <person name="Perotto S."/>
            <person name="Peter M."/>
            <person name="Riley R."/>
            <person name="Sitrit Y."/>
            <person name="Stielow B."/>
            <person name="Szollosi G."/>
            <person name="Zifcakova L."/>
            <person name="Stursova M."/>
            <person name="Spatafora J.W."/>
            <person name="Tedersoo L."/>
            <person name="Vaario L.-M."/>
            <person name="Yamada A."/>
            <person name="Yan M."/>
            <person name="Wang P."/>
            <person name="Xu J."/>
            <person name="Bruns T."/>
            <person name="Baldrian P."/>
            <person name="Vilgalys R."/>
            <person name="Henrissat B."/>
            <person name="Grigoriev I.V."/>
            <person name="Hibbett D."/>
            <person name="Nagy L.G."/>
            <person name="Martin F.M."/>
        </authorList>
    </citation>
    <scope>NUCLEOTIDE SEQUENCE</scope>
    <source>
        <strain evidence="1">P2</strain>
    </source>
</reference>
<protein>
    <submittedName>
        <fullName evidence="1">MCM-domain-containing protein</fullName>
    </submittedName>
</protein>
<proteinExistence type="predicted"/>
<dbReference type="EMBL" id="MU117973">
    <property type="protein sequence ID" value="KAF9651767.1"/>
    <property type="molecule type" value="Genomic_DNA"/>
</dbReference>
<name>A0ACB6ZQ50_THEGA</name>
<accession>A0ACB6ZQ50</accession>
<comment type="caution">
    <text evidence="1">The sequence shown here is derived from an EMBL/GenBank/DDBJ whole genome shotgun (WGS) entry which is preliminary data.</text>
</comment>
<keyword evidence="2" id="KW-1185">Reference proteome</keyword>
<evidence type="ECO:0000313" key="1">
    <source>
        <dbReference type="EMBL" id="KAF9651767.1"/>
    </source>
</evidence>